<evidence type="ECO:0000313" key="1">
    <source>
        <dbReference type="EMBL" id="KAH3778150.1"/>
    </source>
</evidence>
<reference evidence="1" key="2">
    <citation type="submission" date="2020-11" db="EMBL/GenBank/DDBJ databases">
        <authorList>
            <person name="McCartney M.A."/>
            <person name="Auch B."/>
            <person name="Kono T."/>
            <person name="Mallez S."/>
            <person name="Becker A."/>
            <person name="Gohl D.M."/>
            <person name="Silverstein K.A.T."/>
            <person name="Koren S."/>
            <person name="Bechman K.B."/>
            <person name="Herman A."/>
            <person name="Abrahante J.E."/>
            <person name="Garbe J."/>
        </authorList>
    </citation>
    <scope>NUCLEOTIDE SEQUENCE</scope>
    <source>
        <strain evidence="1">Duluth1</strain>
        <tissue evidence="1">Whole animal</tissue>
    </source>
</reference>
<dbReference type="CDD" id="cd16415">
    <property type="entry name" value="HAD_dREG-2_like"/>
    <property type="match status" value="1"/>
</dbReference>
<keyword evidence="2" id="KW-1185">Reference proteome</keyword>
<protein>
    <recommendedName>
        <fullName evidence="3">Haloacid dehalogenase-like hydrolase domain-containing protein 3</fullName>
    </recommendedName>
</protein>
<dbReference type="Gene3D" id="1.10.150.720">
    <property type="entry name" value="Haloacid dehalogenase-like hydrolase"/>
    <property type="match status" value="1"/>
</dbReference>
<dbReference type="EMBL" id="JAIWYP010000009">
    <property type="protein sequence ID" value="KAH3778150.1"/>
    <property type="molecule type" value="Genomic_DNA"/>
</dbReference>
<name>A0A9D4EET2_DREPO</name>
<gene>
    <name evidence="1" type="ORF">DPMN_179603</name>
</gene>
<dbReference type="AlphaFoldDB" id="A0A9D4EET2"/>
<dbReference type="InterPro" id="IPR011949">
    <property type="entry name" value="HAD-SF_hydro_IA_REG-2-like"/>
</dbReference>
<dbReference type="Pfam" id="PF00702">
    <property type="entry name" value="Hydrolase"/>
    <property type="match status" value="1"/>
</dbReference>
<sequence length="238" mass="26227">MSPIKLVTFDVTNTIIKILGGVGHNYAKVASLYGKNIDALTIDKSFRVVYKRNAEMYPNFGVNHGLTASKWWDKVVTETLTESGSDHENLDKIAKHLFLHFSTNQGWEVVEDAVETLSKLKAAGMQLGVISNFDERLEKILMQLALRHFFDFVICSATARFAKPDAGIFHLALEKAGVKACDAVHIGDHVVNDYNGSMNVGINGILYASSIKNIPENIDKSHIVSSLLDVIPIVTGVR</sequence>
<proteinExistence type="predicted"/>
<dbReference type="SFLD" id="SFLDS00003">
    <property type="entry name" value="Haloacid_Dehalogenase"/>
    <property type="match status" value="1"/>
</dbReference>
<dbReference type="NCBIfam" id="TIGR01549">
    <property type="entry name" value="HAD-SF-IA-v1"/>
    <property type="match status" value="1"/>
</dbReference>
<dbReference type="Gene3D" id="3.40.50.1000">
    <property type="entry name" value="HAD superfamily/HAD-like"/>
    <property type="match status" value="1"/>
</dbReference>
<dbReference type="Proteomes" id="UP000828390">
    <property type="component" value="Unassembled WGS sequence"/>
</dbReference>
<accession>A0A9D4EET2</accession>
<dbReference type="GO" id="GO:0005634">
    <property type="term" value="C:nucleus"/>
    <property type="evidence" value="ECO:0007669"/>
    <property type="project" value="TreeGrafter"/>
</dbReference>
<dbReference type="NCBIfam" id="TIGR02252">
    <property type="entry name" value="DREG-2"/>
    <property type="match status" value="1"/>
</dbReference>
<dbReference type="PANTHER" id="PTHR46191">
    <property type="match status" value="1"/>
</dbReference>
<dbReference type="InterPro" id="IPR023214">
    <property type="entry name" value="HAD_sf"/>
</dbReference>
<dbReference type="PANTHER" id="PTHR46191:SF2">
    <property type="entry name" value="HALOACID DEHALOGENASE-LIKE HYDROLASE DOMAIN-CONTAINING PROTEIN 3"/>
    <property type="match status" value="1"/>
</dbReference>
<dbReference type="InterPro" id="IPR044924">
    <property type="entry name" value="HAD-SF_hydro_IA_REG-2-like_cap"/>
</dbReference>
<dbReference type="InterPro" id="IPR006439">
    <property type="entry name" value="HAD-SF_hydro_IA"/>
</dbReference>
<comment type="caution">
    <text evidence="1">The sequence shown here is derived from an EMBL/GenBank/DDBJ whole genome shotgun (WGS) entry which is preliminary data.</text>
</comment>
<dbReference type="InterPro" id="IPR036412">
    <property type="entry name" value="HAD-like_sf"/>
</dbReference>
<dbReference type="SUPFAM" id="SSF56784">
    <property type="entry name" value="HAD-like"/>
    <property type="match status" value="1"/>
</dbReference>
<dbReference type="OrthoDB" id="444127at2759"/>
<reference evidence="1" key="1">
    <citation type="journal article" date="2019" name="bioRxiv">
        <title>The Genome of the Zebra Mussel, Dreissena polymorpha: A Resource for Invasive Species Research.</title>
        <authorList>
            <person name="McCartney M.A."/>
            <person name="Auch B."/>
            <person name="Kono T."/>
            <person name="Mallez S."/>
            <person name="Zhang Y."/>
            <person name="Obille A."/>
            <person name="Becker A."/>
            <person name="Abrahante J.E."/>
            <person name="Garbe J."/>
            <person name="Badalamenti J.P."/>
            <person name="Herman A."/>
            <person name="Mangelson H."/>
            <person name="Liachko I."/>
            <person name="Sullivan S."/>
            <person name="Sone E.D."/>
            <person name="Koren S."/>
            <person name="Silverstein K.A.T."/>
            <person name="Beckman K.B."/>
            <person name="Gohl D.M."/>
        </authorList>
    </citation>
    <scope>NUCLEOTIDE SEQUENCE</scope>
    <source>
        <strain evidence="1">Duluth1</strain>
        <tissue evidence="1">Whole animal</tissue>
    </source>
</reference>
<organism evidence="1 2">
    <name type="scientific">Dreissena polymorpha</name>
    <name type="common">Zebra mussel</name>
    <name type="synonym">Mytilus polymorpha</name>
    <dbReference type="NCBI Taxonomy" id="45954"/>
    <lineage>
        <taxon>Eukaryota</taxon>
        <taxon>Metazoa</taxon>
        <taxon>Spiralia</taxon>
        <taxon>Lophotrochozoa</taxon>
        <taxon>Mollusca</taxon>
        <taxon>Bivalvia</taxon>
        <taxon>Autobranchia</taxon>
        <taxon>Heteroconchia</taxon>
        <taxon>Euheterodonta</taxon>
        <taxon>Imparidentia</taxon>
        <taxon>Neoheterodontei</taxon>
        <taxon>Myida</taxon>
        <taxon>Dreissenoidea</taxon>
        <taxon>Dreissenidae</taxon>
        <taxon>Dreissena</taxon>
    </lineage>
</organism>
<evidence type="ECO:0008006" key="3">
    <source>
        <dbReference type="Google" id="ProtNLM"/>
    </source>
</evidence>
<evidence type="ECO:0000313" key="2">
    <source>
        <dbReference type="Proteomes" id="UP000828390"/>
    </source>
</evidence>
<dbReference type="InterPro" id="IPR051828">
    <property type="entry name" value="HAD-like_hydrolase_domain"/>
</dbReference>
<dbReference type="PRINTS" id="PR00413">
    <property type="entry name" value="HADHALOGNASE"/>
</dbReference>
<dbReference type="SFLD" id="SFLDG01129">
    <property type="entry name" value="C1.5:_HAD__Beta-PGM__Phosphata"/>
    <property type="match status" value="1"/>
</dbReference>